<dbReference type="EMBL" id="KE671984">
    <property type="protein sequence ID" value="ERE79618.1"/>
    <property type="molecule type" value="Genomic_DNA"/>
</dbReference>
<reference evidence="3" key="1">
    <citation type="journal article" date="2013" name="Nat. Biotechnol.">
        <title>Chinese hamster genome sequenced from sorted chromosomes.</title>
        <authorList>
            <person name="Brinkrolf K."/>
            <person name="Rupp O."/>
            <person name="Laux H."/>
            <person name="Kollin F."/>
            <person name="Ernst W."/>
            <person name="Linke B."/>
            <person name="Kofler R."/>
            <person name="Romand S."/>
            <person name="Hesse F."/>
            <person name="Budach W.E."/>
            <person name="Galosy S."/>
            <person name="Muller D."/>
            <person name="Noll T."/>
            <person name="Wienberg J."/>
            <person name="Jostock T."/>
            <person name="Leonard M."/>
            <person name="Grillari J."/>
            <person name="Tauch A."/>
            <person name="Goesmann A."/>
            <person name="Helk B."/>
            <person name="Mott J.E."/>
            <person name="Puhler A."/>
            <person name="Borth N."/>
        </authorList>
    </citation>
    <scope>NUCLEOTIDE SEQUENCE [LARGE SCALE GENOMIC DNA]</scope>
    <source>
        <strain evidence="3">17A/GY</strain>
    </source>
</reference>
<gene>
    <name evidence="2" type="ORF">H671_3g9455</name>
</gene>
<dbReference type="AlphaFoldDB" id="A0A061IA80"/>
<evidence type="ECO:0000256" key="1">
    <source>
        <dbReference type="SAM" id="MobiDB-lite"/>
    </source>
</evidence>
<name>A0A061IA80_CRIGR</name>
<feature type="region of interest" description="Disordered" evidence="1">
    <location>
        <begin position="1"/>
        <end position="21"/>
    </location>
</feature>
<protein>
    <submittedName>
        <fullName evidence="2">Uncharacterized protein</fullName>
    </submittedName>
</protein>
<proteinExistence type="predicted"/>
<organism evidence="2 3">
    <name type="scientific">Cricetulus griseus</name>
    <name type="common">Chinese hamster</name>
    <name type="synonym">Cricetulus barabensis griseus</name>
    <dbReference type="NCBI Taxonomy" id="10029"/>
    <lineage>
        <taxon>Eukaryota</taxon>
        <taxon>Metazoa</taxon>
        <taxon>Chordata</taxon>
        <taxon>Craniata</taxon>
        <taxon>Vertebrata</taxon>
        <taxon>Euteleostomi</taxon>
        <taxon>Mammalia</taxon>
        <taxon>Eutheria</taxon>
        <taxon>Euarchontoglires</taxon>
        <taxon>Glires</taxon>
        <taxon>Rodentia</taxon>
        <taxon>Myomorpha</taxon>
        <taxon>Muroidea</taxon>
        <taxon>Cricetidae</taxon>
        <taxon>Cricetinae</taxon>
        <taxon>Cricetulus</taxon>
    </lineage>
</organism>
<evidence type="ECO:0000313" key="3">
    <source>
        <dbReference type="Proteomes" id="UP000030759"/>
    </source>
</evidence>
<sequence>MYGQLASDYTTKENDFPSSGNPFTVNSSSRIGEWTPRLHCILATAENAAMQMIYRHLFNCLNLNLPSFAVLSIDQTNVLAIVLLRPFEFSLHSLDLSDNYT</sequence>
<dbReference type="Proteomes" id="UP000030759">
    <property type="component" value="Unassembled WGS sequence"/>
</dbReference>
<evidence type="ECO:0000313" key="2">
    <source>
        <dbReference type="EMBL" id="ERE79618.1"/>
    </source>
</evidence>
<accession>A0A061IA80</accession>